<sequence length="188" mass="21501">MSSIVLYRSLSSVFVKSSEGSVGQDVACIGVRGPLLRAPVWFNNHPIFQVQYGETSTALARSWSPIRLTWIQHMIDHVFQCLHDFMNADGTWPSEEQFTARMEMIHLSFVRPGSTHRASSTYRRLTPIAEEVWRHHQVPWGQPLLSPTTTAPFWPLPGSTDPAPFYYWSKDVVKLMCMAAPRRQNSIR</sequence>
<name>A0A1V9YUU3_ACHHY</name>
<keyword evidence="2" id="KW-1185">Reference proteome</keyword>
<dbReference type="Proteomes" id="UP000243579">
    <property type="component" value="Unassembled WGS sequence"/>
</dbReference>
<dbReference type="EMBL" id="JNBR01000786">
    <property type="protein sequence ID" value="OQR89565.1"/>
    <property type="molecule type" value="Genomic_DNA"/>
</dbReference>
<dbReference type="STRING" id="1202772.A0A1V9YUU3"/>
<comment type="caution">
    <text evidence="1">The sequence shown here is derived from an EMBL/GenBank/DDBJ whole genome shotgun (WGS) entry which is preliminary data.</text>
</comment>
<dbReference type="AlphaFoldDB" id="A0A1V9YUU3"/>
<protein>
    <submittedName>
        <fullName evidence="1">Uncharacterized protein</fullName>
    </submittedName>
</protein>
<organism evidence="1 2">
    <name type="scientific">Achlya hypogyna</name>
    <name type="common">Oomycete</name>
    <name type="synonym">Protoachlya hypogyna</name>
    <dbReference type="NCBI Taxonomy" id="1202772"/>
    <lineage>
        <taxon>Eukaryota</taxon>
        <taxon>Sar</taxon>
        <taxon>Stramenopiles</taxon>
        <taxon>Oomycota</taxon>
        <taxon>Saprolegniomycetes</taxon>
        <taxon>Saprolegniales</taxon>
        <taxon>Achlyaceae</taxon>
        <taxon>Achlya</taxon>
    </lineage>
</organism>
<reference evidence="1 2" key="1">
    <citation type="journal article" date="2014" name="Genome Biol. Evol.">
        <title>The secreted proteins of Achlya hypogyna and Thraustotheca clavata identify the ancestral oomycete secretome and reveal gene acquisitions by horizontal gene transfer.</title>
        <authorList>
            <person name="Misner I."/>
            <person name="Blouin N."/>
            <person name="Leonard G."/>
            <person name="Richards T.A."/>
            <person name="Lane C.E."/>
        </authorList>
    </citation>
    <scope>NUCLEOTIDE SEQUENCE [LARGE SCALE GENOMIC DNA]</scope>
    <source>
        <strain evidence="1 2">ATCC 48635</strain>
    </source>
</reference>
<proteinExistence type="predicted"/>
<gene>
    <name evidence="1" type="ORF">ACHHYP_06204</name>
</gene>
<accession>A0A1V9YUU3</accession>
<evidence type="ECO:0000313" key="2">
    <source>
        <dbReference type="Proteomes" id="UP000243579"/>
    </source>
</evidence>
<evidence type="ECO:0000313" key="1">
    <source>
        <dbReference type="EMBL" id="OQR89565.1"/>
    </source>
</evidence>